<gene>
    <name evidence="2" type="ORF">SERIO_v1c11270</name>
</gene>
<keyword evidence="3" id="KW-1185">Reference proteome</keyword>
<evidence type="ECO:0000313" key="3">
    <source>
        <dbReference type="Proteomes" id="UP000035661"/>
    </source>
</evidence>
<reference evidence="2 3" key="1">
    <citation type="journal article" date="2015" name="Genome Biol. Evol.">
        <title>Found and Lost: The Fates of Horizontally Acquired Genes in Arthropod-Symbiotic Spiroplasma.</title>
        <authorList>
            <person name="Lo W.S."/>
            <person name="Gasparich G.E."/>
            <person name="Kuo C.H."/>
        </authorList>
    </citation>
    <scope>NUCLEOTIDE SEQUENCE [LARGE SCALE GENOMIC DNA]</scope>
    <source>
        <strain evidence="3">TDA-040725-5</strain>
    </source>
</reference>
<sequence length="60" mass="6830">MNKTKLKLLTLKLLYYFLNIIMIGLPKIVNLLIKQINKLQAKIKTAGDLLDDGIINDSFV</sequence>
<dbReference type="AlphaFoldDB" id="A0A0H3XJB5"/>
<keyword evidence="1" id="KW-1133">Transmembrane helix</keyword>
<keyword evidence="1" id="KW-0472">Membrane</keyword>
<reference evidence="3" key="2">
    <citation type="submission" date="2015-06" db="EMBL/GenBank/DDBJ databases">
        <title>Complete genome sequence of Spiroplasma eriocheiris TDA-040725-5 (DSM 21848).</title>
        <authorList>
            <person name="Lo W.-S."/>
            <person name="Kuo C.-H."/>
        </authorList>
    </citation>
    <scope>NUCLEOTIDE SEQUENCE [LARGE SCALE GENOMIC DNA]</scope>
    <source>
        <strain evidence="3">TDA-040725-5</strain>
    </source>
</reference>
<evidence type="ECO:0000313" key="2">
    <source>
        <dbReference type="EMBL" id="AKM54680.1"/>
    </source>
</evidence>
<accession>A0A0H3XJB5</accession>
<proteinExistence type="predicted"/>
<dbReference type="PATRIC" id="fig|743698.3.peg.1138"/>
<dbReference type="STRING" id="315358.SERIO_v1c11270"/>
<organism evidence="2 3">
    <name type="scientific">Spiroplasma eriocheiris</name>
    <dbReference type="NCBI Taxonomy" id="315358"/>
    <lineage>
        <taxon>Bacteria</taxon>
        <taxon>Bacillati</taxon>
        <taxon>Mycoplasmatota</taxon>
        <taxon>Mollicutes</taxon>
        <taxon>Entomoplasmatales</taxon>
        <taxon>Spiroplasmataceae</taxon>
        <taxon>Spiroplasma</taxon>
    </lineage>
</organism>
<dbReference type="RefSeq" id="WP_047791861.1">
    <property type="nucleotide sequence ID" value="NZ_CP011856.1"/>
</dbReference>
<keyword evidence="1" id="KW-0812">Transmembrane</keyword>
<protein>
    <submittedName>
        <fullName evidence="2">Uncharacterized protein</fullName>
    </submittedName>
</protein>
<evidence type="ECO:0000256" key="1">
    <source>
        <dbReference type="SAM" id="Phobius"/>
    </source>
</evidence>
<feature type="transmembrane region" description="Helical" evidence="1">
    <location>
        <begin position="13"/>
        <end position="33"/>
    </location>
</feature>
<dbReference type="KEGG" id="seri:SERIO_v1c11270"/>
<dbReference type="EMBL" id="CP011856">
    <property type="protein sequence ID" value="AKM54680.1"/>
    <property type="molecule type" value="Genomic_DNA"/>
</dbReference>
<dbReference type="Proteomes" id="UP000035661">
    <property type="component" value="Chromosome"/>
</dbReference>
<name>A0A0H3XJB5_9MOLU</name>